<dbReference type="Pfam" id="PF14698">
    <property type="entry name" value="ASL_C2"/>
    <property type="match status" value="1"/>
</dbReference>
<evidence type="ECO:0000256" key="3">
    <source>
        <dbReference type="ARBA" id="ARBA00022571"/>
    </source>
</evidence>
<dbReference type="InterPro" id="IPR009049">
    <property type="entry name" value="Argininosuccinate_lyase"/>
</dbReference>
<dbReference type="FunFam" id="1.20.200.10:FF:000015">
    <property type="entry name" value="argininosuccinate lyase isoform X2"/>
    <property type="match status" value="1"/>
</dbReference>
<evidence type="ECO:0000313" key="9">
    <source>
        <dbReference type="EMBL" id="SUB76273.1"/>
    </source>
</evidence>
<dbReference type="PRINTS" id="PR00149">
    <property type="entry name" value="FUMRATELYASE"/>
</dbReference>
<dbReference type="InterPro" id="IPR020557">
    <property type="entry name" value="Fumarate_lyase_CS"/>
</dbReference>
<protein>
    <recommendedName>
        <fullName evidence="2 6">Argininosuccinate lyase</fullName>
        <shortName evidence="6">ASAL</shortName>
        <ecNumber evidence="2 6">4.3.2.1</ecNumber>
    </recommendedName>
    <alternativeName>
        <fullName evidence="6">Arginosuccinase</fullName>
    </alternativeName>
</protein>
<dbReference type="AlphaFoldDB" id="A0A379DG69"/>
<comment type="subcellular location">
    <subcellularLocation>
        <location evidence="6">Cytoplasm</location>
    </subcellularLocation>
</comment>
<name>A0A379DG69_9FIRM</name>
<dbReference type="PRINTS" id="PR00145">
    <property type="entry name" value="ARGSUCLYASE"/>
</dbReference>
<dbReference type="Proteomes" id="UP000254777">
    <property type="component" value="Unassembled WGS sequence"/>
</dbReference>
<dbReference type="Gene3D" id="1.10.275.10">
    <property type="entry name" value="Fumarase/aspartase (N-terminal domain)"/>
    <property type="match status" value="1"/>
</dbReference>
<evidence type="ECO:0000313" key="10">
    <source>
        <dbReference type="Proteomes" id="UP000254777"/>
    </source>
</evidence>
<dbReference type="PANTHER" id="PTHR43814">
    <property type="entry name" value="ARGININOSUCCINATE LYASE"/>
    <property type="match status" value="1"/>
</dbReference>
<comment type="pathway">
    <text evidence="1 6">Amino-acid biosynthesis; L-arginine biosynthesis; L-arginine from L-ornithine and carbamoyl phosphate: step 3/3.</text>
</comment>
<dbReference type="UniPathway" id="UPA00068">
    <property type="reaction ID" value="UER00114"/>
</dbReference>
<gene>
    <name evidence="6 9" type="primary">argH</name>
    <name evidence="9" type="ORF">NCTC11088_02088</name>
</gene>
<feature type="domain" description="Fumarate lyase N-terminal" evidence="7">
    <location>
        <begin position="8"/>
        <end position="297"/>
    </location>
</feature>
<dbReference type="FunFam" id="1.10.40.30:FF:000001">
    <property type="entry name" value="Argininosuccinate lyase"/>
    <property type="match status" value="1"/>
</dbReference>
<dbReference type="FunFam" id="1.10.275.10:FF:000002">
    <property type="entry name" value="Argininosuccinate lyase"/>
    <property type="match status" value="1"/>
</dbReference>
<dbReference type="PROSITE" id="PS00163">
    <property type="entry name" value="FUMARATE_LYASES"/>
    <property type="match status" value="1"/>
</dbReference>
<dbReference type="GO" id="GO:0005829">
    <property type="term" value="C:cytosol"/>
    <property type="evidence" value="ECO:0007669"/>
    <property type="project" value="TreeGrafter"/>
</dbReference>
<dbReference type="PANTHER" id="PTHR43814:SF1">
    <property type="entry name" value="ARGININOSUCCINATE LYASE"/>
    <property type="match status" value="1"/>
</dbReference>
<dbReference type="SUPFAM" id="SSF48557">
    <property type="entry name" value="L-aspartase-like"/>
    <property type="match status" value="1"/>
</dbReference>
<dbReference type="GO" id="GO:0004056">
    <property type="term" value="F:argininosuccinate lyase activity"/>
    <property type="evidence" value="ECO:0007669"/>
    <property type="project" value="UniProtKB-UniRule"/>
</dbReference>
<proteinExistence type="inferred from homology"/>
<organism evidence="9 10">
    <name type="scientific">Peptoniphilus indolicus</name>
    <dbReference type="NCBI Taxonomy" id="33030"/>
    <lineage>
        <taxon>Bacteria</taxon>
        <taxon>Bacillati</taxon>
        <taxon>Bacillota</taxon>
        <taxon>Tissierellia</taxon>
        <taxon>Tissierellales</taxon>
        <taxon>Peptoniphilaceae</taxon>
        <taxon>Peptoniphilus</taxon>
    </lineage>
</organism>
<dbReference type="EMBL" id="UGTH01000001">
    <property type="protein sequence ID" value="SUB76273.1"/>
    <property type="molecule type" value="Genomic_DNA"/>
</dbReference>
<dbReference type="GO" id="GO:0042450">
    <property type="term" value="P:L-arginine biosynthetic process via ornithine"/>
    <property type="evidence" value="ECO:0007669"/>
    <property type="project" value="UniProtKB-UniRule"/>
</dbReference>
<keyword evidence="6" id="KW-0963">Cytoplasm</keyword>
<dbReference type="EC" id="4.3.2.1" evidence="2 6"/>
<evidence type="ECO:0000259" key="8">
    <source>
        <dbReference type="Pfam" id="PF14698"/>
    </source>
</evidence>
<evidence type="ECO:0000256" key="2">
    <source>
        <dbReference type="ARBA" id="ARBA00012338"/>
    </source>
</evidence>
<feature type="domain" description="Argininosuccinate lyase C-terminal" evidence="8">
    <location>
        <begin position="365"/>
        <end position="432"/>
    </location>
</feature>
<keyword evidence="5 6" id="KW-0456">Lyase</keyword>
<dbReference type="Gene3D" id="1.10.40.30">
    <property type="entry name" value="Fumarase/aspartase (C-terminal domain)"/>
    <property type="match status" value="1"/>
</dbReference>
<dbReference type="HAMAP" id="MF_00006">
    <property type="entry name" value="Arg_succ_lyase"/>
    <property type="match status" value="1"/>
</dbReference>
<keyword evidence="4 6" id="KW-0028">Amino-acid biosynthesis</keyword>
<dbReference type="CDD" id="cd01359">
    <property type="entry name" value="Argininosuccinate_lyase"/>
    <property type="match status" value="1"/>
</dbReference>
<reference evidence="9 10" key="1">
    <citation type="submission" date="2018-06" db="EMBL/GenBank/DDBJ databases">
        <authorList>
            <consortium name="Pathogen Informatics"/>
            <person name="Doyle S."/>
        </authorList>
    </citation>
    <scope>NUCLEOTIDE SEQUENCE [LARGE SCALE GENOMIC DNA]</scope>
    <source>
        <strain evidence="9 10">NCTC11088</strain>
    </source>
</reference>
<evidence type="ECO:0000256" key="1">
    <source>
        <dbReference type="ARBA" id="ARBA00004941"/>
    </source>
</evidence>
<evidence type="ECO:0000256" key="4">
    <source>
        <dbReference type="ARBA" id="ARBA00022605"/>
    </source>
</evidence>
<sequence>MVMDLYKGRFNNKTASIAHEFNSSIGVDYKLYRVDIKGSKAHAKMLNKCGIISDEEFTKIDSGLDSILLDIENGNLEFSKDAEDIHMFIESELTNRIGDAGKKLHTARSRNDQVAVDVKLFTIEASKRAIDLLVELERIIFKVAEENLDSVMPGYTHLQIAQPVTFAHHIMAYAQMFLRDISRISDARDRMMTSPLGAGALATTTYEIDRDFTALELGFKAPTLNSMDSVSDRDHVVELLYCLANVGMHFSRLAEELIIYSSQEFKFITIADEYSSGSSIMPQKKNPDMAELLRAKSACLYSNLMGIMTMLKGIPLAYNKDMQEDKEYLFDSVETFEISIEVLKGMLDTMVVNSNRMREMAHKGYINATDTADYLVKKGLAFRDAYYITGSIVKYGISENLSLNEIPLEKYKEFSEVFEEDYYKFIDLDYILNERKVFGGPSAKSVKEQIKLTKKQLEDIKKQ</sequence>
<comment type="similarity">
    <text evidence="6">Belongs to the lyase 1 family. Argininosuccinate lyase subfamily.</text>
</comment>
<evidence type="ECO:0000259" key="7">
    <source>
        <dbReference type="Pfam" id="PF00206"/>
    </source>
</evidence>
<keyword evidence="3 6" id="KW-0055">Arginine biosynthesis</keyword>
<dbReference type="InterPro" id="IPR029419">
    <property type="entry name" value="Arg_succ_lyase_C"/>
</dbReference>
<dbReference type="InterPro" id="IPR022761">
    <property type="entry name" value="Fumarate_lyase_N"/>
</dbReference>
<dbReference type="InterPro" id="IPR000362">
    <property type="entry name" value="Fumarate_lyase_fam"/>
</dbReference>
<evidence type="ECO:0000256" key="5">
    <source>
        <dbReference type="ARBA" id="ARBA00023239"/>
    </source>
</evidence>
<dbReference type="Pfam" id="PF00206">
    <property type="entry name" value="Lyase_1"/>
    <property type="match status" value="1"/>
</dbReference>
<dbReference type="NCBIfam" id="TIGR00838">
    <property type="entry name" value="argH"/>
    <property type="match status" value="1"/>
</dbReference>
<evidence type="ECO:0000256" key="6">
    <source>
        <dbReference type="HAMAP-Rule" id="MF_00006"/>
    </source>
</evidence>
<dbReference type="Gene3D" id="1.20.200.10">
    <property type="entry name" value="Fumarase/aspartase (Central domain)"/>
    <property type="match status" value="1"/>
</dbReference>
<comment type="catalytic activity">
    <reaction evidence="6">
        <text>2-(N(omega)-L-arginino)succinate = fumarate + L-arginine</text>
        <dbReference type="Rhea" id="RHEA:24020"/>
        <dbReference type="ChEBI" id="CHEBI:29806"/>
        <dbReference type="ChEBI" id="CHEBI:32682"/>
        <dbReference type="ChEBI" id="CHEBI:57472"/>
        <dbReference type="EC" id="4.3.2.1"/>
    </reaction>
</comment>
<dbReference type="InterPro" id="IPR024083">
    <property type="entry name" value="Fumarase/histidase_N"/>
</dbReference>
<dbReference type="InterPro" id="IPR008948">
    <property type="entry name" value="L-Aspartase-like"/>
</dbReference>
<accession>A0A379DG69</accession>